<feature type="chain" id="PRO_5040834017" evidence="1">
    <location>
        <begin position="22"/>
        <end position="855"/>
    </location>
</feature>
<dbReference type="EMBL" id="BRXY01000535">
    <property type="protein sequence ID" value="GMH98863.1"/>
    <property type="molecule type" value="Genomic_DNA"/>
</dbReference>
<dbReference type="InterPro" id="IPR011990">
    <property type="entry name" value="TPR-like_helical_dom_sf"/>
</dbReference>
<gene>
    <name evidence="2" type="ORF">TrST_g13146</name>
</gene>
<protein>
    <submittedName>
        <fullName evidence="2">Uncharacterized protein</fullName>
    </submittedName>
</protein>
<dbReference type="AlphaFoldDB" id="A0A9W7F2T5"/>
<comment type="caution">
    <text evidence="2">The sequence shown here is derived from an EMBL/GenBank/DDBJ whole genome shotgun (WGS) entry which is preliminary data.</text>
</comment>
<accession>A0A9W7F2T5</accession>
<evidence type="ECO:0000313" key="2">
    <source>
        <dbReference type="EMBL" id="GMH98863.1"/>
    </source>
</evidence>
<proteinExistence type="predicted"/>
<name>A0A9W7F2T5_9STRA</name>
<organism evidence="2 3">
    <name type="scientific">Triparma strigata</name>
    <dbReference type="NCBI Taxonomy" id="1606541"/>
    <lineage>
        <taxon>Eukaryota</taxon>
        <taxon>Sar</taxon>
        <taxon>Stramenopiles</taxon>
        <taxon>Ochrophyta</taxon>
        <taxon>Bolidophyceae</taxon>
        <taxon>Parmales</taxon>
        <taxon>Triparmaceae</taxon>
        <taxon>Triparma</taxon>
    </lineage>
</organism>
<feature type="signal peptide" evidence="1">
    <location>
        <begin position="1"/>
        <end position="21"/>
    </location>
</feature>
<keyword evidence="3" id="KW-1185">Reference proteome</keyword>
<keyword evidence="1" id="KW-0732">Signal</keyword>
<dbReference type="OrthoDB" id="206356at2759"/>
<evidence type="ECO:0000313" key="3">
    <source>
        <dbReference type="Proteomes" id="UP001165085"/>
    </source>
</evidence>
<reference evidence="3" key="1">
    <citation type="journal article" date="2023" name="Commun. Biol.">
        <title>Genome analysis of Parmales, the sister group of diatoms, reveals the evolutionary specialization of diatoms from phago-mixotrophs to photoautotrophs.</title>
        <authorList>
            <person name="Ban H."/>
            <person name="Sato S."/>
            <person name="Yoshikawa S."/>
            <person name="Yamada K."/>
            <person name="Nakamura Y."/>
            <person name="Ichinomiya M."/>
            <person name="Sato N."/>
            <person name="Blanc-Mathieu R."/>
            <person name="Endo H."/>
            <person name="Kuwata A."/>
            <person name="Ogata H."/>
        </authorList>
    </citation>
    <scope>NUCLEOTIDE SEQUENCE [LARGE SCALE GENOMIC DNA]</scope>
    <source>
        <strain evidence="3">NIES 3701</strain>
    </source>
</reference>
<dbReference type="SUPFAM" id="SSF48452">
    <property type="entry name" value="TPR-like"/>
    <property type="match status" value="1"/>
</dbReference>
<sequence>MATRSLLLLLLIFLPTTAVSAEPPITLACLLMVRDEAFNIRQNIPLWYSKDPSFFDAFVVAVDERTTDDTVLALEQTIPAHVPRHIFHYSFDGFGNSRTEVFEHAWAKFSNISHVMVADPDWKPNMDLISKSDLTHSIETYQFKIWDRSGLTTRNTNWLMKHTPGLYFEYYVHELLRFAHGGPYLDRQKNLKWEVSEVESGNSWHQTVGHGEAGNRGASRTYKRFEFDLSLLEREQKDPRYTDSQHTLYYLGAIYCAMVEGSPDYSVPFLTGLPLTPTQQEHAEKCVYYHTKRIELHKDSINTELTYASHRWLPYSYFYMLLDFESAVPHYKNCIAFDPERVDCPMELSKLYTWTARHEEAYNLSLETILMPYADRSFANSFYTYVCMVPLQASRAAVNHIITYGWNSGVYALGHHLMRKAASACTSGFPLEDPNVMIHLESFYEKATTLSGGGKGDAIDETFRCTVEDNSRESDALRFTGGQHYFCLDEESPVGTELTGECSKFRENFRILGENMNDMSSFGPSSFQEMNYYLKLPSDPKIAYLASKSTYESSVKSACVTSFSVNPSPVVVLLGGAGYDLIEAEARKMAKECGSCSGKVEVLNVGEEWNFNGADGYDYVDLGSGLLNLDVVVNPETLVKGVVNELLNKGGFVGALTHEYGESVMERIETLKSLVERNDLGENIALELAEVLGKSALGYSSRAVAAQLFNVTRGNVDLDIFNSAGLNVIVGGARTEGSHTEFYATRGDGSPSTAPRKLSKESVLISRNSKFLNNARTKMMTQNKELIGHEALFPEIILEIIHGKNRRSLGEIYAVCNEEGNRRGNYLDSNVLTMESFLETAQQFIDAMGGMVVAA</sequence>
<evidence type="ECO:0000256" key="1">
    <source>
        <dbReference type="SAM" id="SignalP"/>
    </source>
</evidence>
<dbReference type="Proteomes" id="UP001165085">
    <property type="component" value="Unassembled WGS sequence"/>
</dbReference>